<keyword evidence="2" id="KW-1185">Reference proteome</keyword>
<dbReference type="Gene3D" id="3.40.190.10">
    <property type="entry name" value="Periplasmic binding protein-like II"/>
    <property type="match status" value="2"/>
</dbReference>
<dbReference type="EMBL" id="KZ821694">
    <property type="protein sequence ID" value="PYH82636.1"/>
    <property type="molecule type" value="Genomic_DNA"/>
</dbReference>
<evidence type="ECO:0000313" key="2">
    <source>
        <dbReference type="Proteomes" id="UP000248340"/>
    </source>
</evidence>
<gene>
    <name evidence="1" type="ORF">BO82DRAFT_364034</name>
</gene>
<dbReference type="PANTHER" id="PTHR37945">
    <property type="entry name" value="EXTRACELLULAR TUNGSTATE BINDING PROTEIN"/>
    <property type="match status" value="1"/>
</dbReference>
<sequence length="120" mass="13207">MSVGPHSNPAQLNKTDILTMFSSIYTAAENSSALGRTRFLSRHVKSTTSIKDSDLWIGIGQYTITDRGTYMYLTILEDLQRQTTLYKKATDSSGDFLLNPAHIPDGNKAANAKMADSFAQ</sequence>
<dbReference type="Proteomes" id="UP000248340">
    <property type="component" value="Unassembled WGS sequence"/>
</dbReference>
<dbReference type="InterPro" id="IPR052738">
    <property type="entry name" value="ABC-Tungstate_binding"/>
</dbReference>
<dbReference type="VEuPathDB" id="FungiDB:BO82DRAFT_364034"/>
<dbReference type="OrthoDB" id="10260248at2759"/>
<name>A0A319CA08_9EURO</name>
<reference evidence="1 2" key="1">
    <citation type="submission" date="2016-12" db="EMBL/GenBank/DDBJ databases">
        <title>The genomes of Aspergillus section Nigri reveals drivers in fungal speciation.</title>
        <authorList>
            <consortium name="DOE Joint Genome Institute"/>
            <person name="Vesth T.C."/>
            <person name="Nybo J."/>
            <person name="Theobald S."/>
            <person name="Brandl J."/>
            <person name="Frisvad J.C."/>
            <person name="Nielsen K.F."/>
            <person name="Lyhne E.K."/>
            <person name="Kogle M.E."/>
            <person name="Kuo A."/>
            <person name="Riley R."/>
            <person name="Clum A."/>
            <person name="Nolan M."/>
            <person name="Lipzen A."/>
            <person name="Salamov A."/>
            <person name="Henrissat B."/>
            <person name="Wiebenga A."/>
            <person name="De Vries R.P."/>
            <person name="Grigoriev I.V."/>
            <person name="Mortensen U.H."/>
            <person name="Andersen M.R."/>
            <person name="Baker S.E."/>
        </authorList>
    </citation>
    <scope>NUCLEOTIDE SEQUENCE [LARGE SCALE GENOMIC DNA]</scope>
    <source>
        <strain evidence="1 2">CBS 121591</strain>
    </source>
</reference>
<accession>A0A319CA08</accession>
<dbReference type="GeneID" id="37139666"/>
<dbReference type="RefSeq" id="XP_025492836.1">
    <property type="nucleotide sequence ID" value="XM_025636925.1"/>
</dbReference>
<proteinExistence type="predicted"/>
<dbReference type="STRING" id="1448315.A0A319CA08"/>
<protein>
    <submittedName>
        <fullName evidence="1">Uncharacterized protein</fullName>
    </submittedName>
</protein>
<dbReference type="PANTHER" id="PTHR37945:SF1">
    <property type="entry name" value="EXTRACELLULAR TUNGSTATE BINDING PROTEIN"/>
    <property type="match status" value="1"/>
</dbReference>
<evidence type="ECO:0000313" key="1">
    <source>
        <dbReference type="EMBL" id="PYH82636.1"/>
    </source>
</evidence>
<organism evidence="1 2">
    <name type="scientific">Aspergillus uvarum CBS 121591</name>
    <dbReference type="NCBI Taxonomy" id="1448315"/>
    <lineage>
        <taxon>Eukaryota</taxon>
        <taxon>Fungi</taxon>
        <taxon>Dikarya</taxon>
        <taxon>Ascomycota</taxon>
        <taxon>Pezizomycotina</taxon>
        <taxon>Eurotiomycetes</taxon>
        <taxon>Eurotiomycetidae</taxon>
        <taxon>Eurotiales</taxon>
        <taxon>Aspergillaceae</taxon>
        <taxon>Aspergillus</taxon>
        <taxon>Aspergillus subgen. Circumdati</taxon>
    </lineage>
</organism>
<dbReference type="AlphaFoldDB" id="A0A319CA08"/>